<reference evidence="2" key="1">
    <citation type="submission" date="2015-09" db="EMBL/GenBank/DDBJ databases">
        <authorList>
            <person name="Daims H."/>
        </authorList>
    </citation>
    <scope>NUCLEOTIDE SEQUENCE [LARGE SCALE GENOMIC DNA]</scope>
</reference>
<accession>A0A0S4KWY5</accession>
<dbReference type="AlphaFoldDB" id="A0A0S4KWY5"/>
<protein>
    <recommendedName>
        <fullName evidence="3">SGNH hydrolase-type esterase domain-containing protein</fullName>
    </recommendedName>
</protein>
<keyword evidence="2" id="KW-1185">Reference proteome</keyword>
<evidence type="ECO:0000313" key="2">
    <source>
        <dbReference type="Proteomes" id="UP000066284"/>
    </source>
</evidence>
<evidence type="ECO:0008006" key="3">
    <source>
        <dbReference type="Google" id="ProtNLM"/>
    </source>
</evidence>
<proteinExistence type="predicted"/>
<dbReference type="KEGG" id="nio:NITINOP_2722"/>
<dbReference type="STRING" id="1715989.NITINOP_2722"/>
<dbReference type="EMBL" id="LN885086">
    <property type="protein sequence ID" value="CUQ67694.1"/>
    <property type="molecule type" value="Genomic_DNA"/>
</dbReference>
<evidence type="ECO:0000313" key="1">
    <source>
        <dbReference type="EMBL" id="CUQ67694.1"/>
    </source>
</evidence>
<dbReference type="OrthoDB" id="5562484at2"/>
<gene>
    <name evidence="1" type="ORF">NITINOP_2722</name>
</gene>
<dbReference type="RefSeq" id="WP_062486437.1">
    <property type="nucleotide sequence ID" value="NZ_LN885086.1"/>
</dbReference>
<sequence>MADRIERIVALGASNLTRGFYTVVASARSVWGPEVEVFAALGHGRSYGAPSRFLVRTLPGILKSGLWHELERQPRKSTRGLVTDVGNDILYGFPVERIVGWVEEVLVLLGRTTQDIVLTGLPLASIRRLTNLKFLAFRTVLVPSCRLSLAQVLDRAEEVNGGLALLAAKYGAGFFPLNPAWYGFDPIHIRPWLWRSAWREILGVTLDAQGDRGSMLEAARLYLMRPERRRLFGREQVTPQSGVVLRSGGRVWLY</sequence>
<dbReference type="Proteomes" id="UP000066284">
    <property type="component" value="Chromosome 1"/>
</dbReference>
<organism evidence="1 2">
    <name type="scientific">Candidatus Nitrospira inopinata</name>
    <dbReference type="NCBI Taxonomy" id="1715989"/>
    <lineage>
        <taxon>Bacteria</taxon>
        <taxon>Pseudomonadati</taxon>
        <taxon>Nitrospirota</taxon>
        <taxon>Nitrospiria</taxon>
        <taxon>Nitrospirales</taxon>
        <taxon>Nitrospiraceae</taxon>
        <taxon>Nitrospira</taxon>
    </lineage>
</organism>
<name>A0A0S4KWY5_9BACT</name>